<dbReference type="InterPro" id="IPR015915">
    <property type="entry name" value="Kelch-typ_b-propeller"/>
</dbReference>
<dbReference type="SUPFAM" id="SSF117281">
    <property type="entry name" value="Kelch motif"/>
    <property type="match status" value="1"/>
</dbReference>
<dbReference type="InterPro" id="IPR006652">
    <property type="entry name" value="Kelch_1"/>
</dbReference>
<dbReference type="PANTHER" id="PTHR46034:SF7">
    <property type="entry name" value="INFLUENZA VIRUS NS1A-BINDING PROTEIN"/>
    <property type="match status" value="1"/>
</dbReference>
<evidence type="ECO:0000313" key="2">
    <source>
        <dbReference type="Proteomes" id="UP000626092"/>
    </source>
</evidence>
<proteinExistence type="predicted"/>
<evidence type="ECO:0000313" key="1">
    <source>
        <dbReference type="EMBL" id="KAF7147013.1"/>
    </source>
</evidence>
<reference evidence="1" key="1">
    <citation type="submission" date="2019-11" db="EMBL/GenBank/DDBJ databases">
        <authorList>
            <person name="Liu Y."/>
            <person name="Hou J."/>
            <person name="Li T.-Q."/>
            <person name="Guan C.-H."/>
            <person name="Wu X."/>
            <person name="Wu H.-Z."/>
            <person name="Ling F."/>
            <person name="Zhang R."/>
            <person name="Shi X.-G."/>
            <person name="Ren J.-P."/>
            <person name="Chen E.-F."/>
            <person name="Sun J.-M."/>
        </authorList>
    </citation>
    <scope>NUCLEOTIDE SEQUENCE</scope>
    <source>
        <strain evidence="1">Adult_tree_wgs_1</strain>
        <tissue evidence="1">Leaves</tissue>
    </source>
</reference>
<comment type="caution">
    <text evidence="1">The sequence shown here is derived from an EMBL/GenBank/DDBJ whole genome shotgun (WGS) entry which is preliminary data.</text>
</comment>
<keyword evidence="2" id="KW-1185">Reference proteome</keyword>
<dbReference type="Pfam" id="PF01344">
    <property type="entry name" value="Kelch_1"/>
    <property type="match status" value="1"/>
</dbReference>
<dbReference type="Gene3D" id="2.120.10.80">
    <property type="entry name" value="Kelch-type beta propeller"/>
    <property type="match status" value="1"/>
</dbReference>
<name>A0A834LU79_RHOSS</name>
<organism evidence="1 2">
    <name type="scientific">Rhododendron simsii</name>
    <name type="common">Sims's rhododendron</name>
    <dbReference type="NCBI Taxonomy" id="118357"/>
    <lineage>
        <taxon>Eukaryota</taxon>
        <taxon>Viridiplantae</taxon>
        <taxon>Streptophyta</taxon>
        <taxon>Embryophyta</taxon>
        <taxon>Tracheophyta</taxon>
        <taxon>Spermatophyta</taxon>
        <taxon>Magnoliopsida</taxon>
        <taxon>eudicotyledons</taxon>
        <taxon>Gunneridae</taxon>
        <taxon>Pentapetalae</taxon>
        <taxon>asterids</taxon>
        <taxon>Ericales</taxon>
        <taxon>Ericaceae</taxon>
        <taxon>Ericoideae</taxon>
        <taxon>Rhodoreae</taxon>
        <taxon>Rhododendron</taxon>
    </lineage>
</organism>
<dbReference type="OrthoDB" id="68328at2759"/>
<dbReference type="Proteomes" id="UP000626092">
    <property type="component" value="Unassembled WGS sequence"/>
</dbReference>
<sequence length="188" mass="20826">MLHPSVAHVEEMAVEPFNDLDLDLEELIFLVGGYDGASRLSALDCYSPSHDVIKFLKPMNCICSYSSVARLNGELYVFGGGNGSLWCDSVESYDPASDHWTLRPSLNVQKGSLDVEMLDLGVGHWICTRSMLQSEMLAKVEVLVIPKIPLGEDKEGSMLIFRGLLKGFLDQNCEYEHKEGMSFNGSSE</sequence>
<dbReference type="GO" id="GO:0034976">
    <property type="term" value="P:response to endoplasmic reticulum stress"/>
    <property type="evidence" value="ECO:0007669"/>
    <property type="project" value="InterPro"/>
</dbReference>
<dbReference type="SMART" id="SM00612">
    <property type="entry name" value="Kelch"/>
    <property type="match status" value="2"/>
</dbReference>
<dbReference type="PANTHER" id="PTHR46034">
    <property type="match status" value="1"/>
</dbReference>
<dbReference type="AlphaFoldDB" id="A0A834LU79"/>
<accession>A0A834LU79</accession>
<dbReference type="EMBL" id="WJXA01000003">
    <property type="protein sequence ID" value="KAF7147013.1"/>
    <property type="molecule type" value="Genomic_DNA"/>
</dbReference>
<dbReference type="InterPro" id="IPR044832">
    <property type="entry name" value="NRP-like"/>
</dbReference>
<gene>
    <name evidence="1" type="ORF">RHSIM_Rhsim03G0110100</name>
</gene>
<protein>
    <submittedName>
        <fullName evidence="1">Uncharacterized protein</fullName>
    </submittedName>
</protein>